<dbReference type="Proteomes" id="UP000008068">
    <property type="component" value="Unassembled WGS sequence"/>
</dbReference>
<reference evidence="3" key="1">
    <citation type="submission" date="2011-07" db="EMBL/GenBank/DDBJ databases">
        <authorList>
            <consortium name="Caenorhabditis brenneri Sequencing and Analysis Consortium"/>
            <person name="Wilson R.K."/>
        </authorList>
    </citation>
    <scope>NUCLEOTIDE SEQUENCE [LARGE SCALE GENOMIC DNA]</scope>
    <source>
        <strain evidence="3">PB2801</strain>
    </source>
</reference>
<keyword evidence="1" id="KW-0472">Membrane</keyword>
<dbReference type="InParanoid" id="G0NMG2"/>
<evidence type="ECO:0000313" key="2">
    <source>
        <dbReference type="EMBL" id="EGT34135.1"/>
    </source>
</evidence>
<dbReference type="HOGENOM" id="CLU_1950695_0_0_1"/>
<keyword evidence="1" id="KW-1133">Transmembrane helix</keyword>
<gene>
    <name evidence="2" type="ORF">CAEBREN_00064</name>
</gene>
<keyword evidence="1" id="KW-0812">Transmembrane</keyword>
<evidence type="ECO:0000313" key="3">
    <source>
        <dbReference type="Proteomes" id="UP000008068"/>
    </source>
</evidence>
<proteinExistence type="predicted"/>
<keyword evidence="3" id="KW-1185">Reference proteome</keyword>
<protein>
    <submittedName>
        <fullName evidence="2">Uncharacterized protein</fullName>
    </submittedName>
</protein>
<dbReference type="AlphaFoldDB" id="G0NMG2"/>
<feature type="transmembrane region" description="Helical" evidence="1">
    <location>
        <begin position="95"/>
        <end position="116"/>
    </location>
</feature>
<dbReference type="EMBL" id="GL379910">
    <property type="protein sequence ID" value="EGT34135.1"/>
    <property type="molecule type" value="Genomic_DNA"/>
</dbReference>
<accession>G0NMG2</accession>
<evidence type="ECO:0000256" key="1">
    <source>
        <dbReference type="SAM" id="Phobius"/>
    </source>
</evidence>
<organism evidence="3">
    <name type="scientific">Caenorhabditis brenneri</name>
    <name type="common">Nematode worm</name>
    <dbReference type="NCBI Taxonomy" id="135651"/>
    <lineage>
        <taxon>Eukaryota</taxon>
        <taxon>Metazoa</taxon>
        <taxon>Ecdysozoa</taxon>
        <taxon>Nematoda</taxon>
        <taxon>Chromadorea</taxon>
        <taxon>Rhabditida</taxon>
        <taxon>Rhabditina</taxon>
        <taxon>Rhabditomorpha</taxon>
        <taxon>Rhabditoidea</taxon>
        <taxon>Rhabditidae</taxon>
        <taxon>Peloderinae</taxon>
        <taxon>Caenorhabditis</taxon>
    </lineage>
</organism>
<name>G0NMG2_CAEBE</name>
<sequence>MTLLENHVQECEAAKEKLRKMYEVSYAEFVKKFPKLPSIFWRDKDNIRYFNEILDGMDIENRKTITYPNVIDRTLLILSLIASFYNSGPKPDADIYGILIGFSLSFLFYIMIGELLQMCNGNRSPLEIQQYCEYLE</sequence>